<accession>A0A8H8CGY9</accession>
<organism evidence="2">
    <name type="scientific">Psilocybe cubensis</name>
    <name type="common">Psychedelic mushroom</name>
    <name type="synonym">Stropharia cubensis</name>
    <dbReference type="NCBI Taxonomy" id="181762"/>
    <lineage>
        <taxon>Eukaryota</taxon>
        <taxon>Fungi</taxon>
        <taxon>Dikarya</taxon>
        <taxon>Basidiomycota</taxon>
        <taxon>Agaricomycotina</taxon>
        <taxon>Agaricomycetes</taxon>
        <taxon>Agaricomycetidae</taxon>
        <taxon>Agaricales</taxon>
        <taxon>Agaricineae</taxon>
        <taxon>Strophariaceae</taxon>
        <taxon>Psilocybe</taxon>
    </lineage>
</organism>
<feature type="region of interest" description="Disordered" evidence="1">
    <location>
        <begin position="649"/>
        <end position="725"/>
    </location>
</feature>
<dbReference type="PANTHER" id="PTHR35711">
    <property type="entry name" value="EXPRESSED PROTEIN"/>
    <property type="match status" value="1"/>
</dbReference>
<feature type="region of interest" description="Disordered" evidence="1">
    <location>
        <begin position="398"/>
        <end position="422"/>
    </location>
</feature>
<feature type="region of interest" description="Disordered" evidence="1">
    <location>
        <begin position="1"/>
        <end position="56"/>
    </location>
</feature>
<name>A0A8H8CGY9_PSICU</name>
<gene>
    <name evidence="2" type="ORF">JR316_010223</name>
</gene>
<feature type="compositionally biased region" description="Acidic residues" evidence="1">
    <location>
        <begin position="661"/>
        <end position="677"/>
    </location>
</feature>
<feature type="compositionally biased region" description="Acidic residues" evidence="1">
    <location>
        <begin position="490"/>
        <end position="551"/>
    </location>
</feature>
<comment type="caution">
    <text evidence="2">The sequence shown here is derived from an EMBL/GenBank/DDBJ whole genome shotgun (WGS) entry which is preliminary data.</text>
</comment>
<feature type="compositionally biased region" description="Polar residues" evidence="1">
    <location>
        <begin position="329"/>
        <end position="345"/>
    </location>
</feature>
<sequence length="725" mass="81552">MPHKRTAAAADAHDGDGDAFQCHSSPRKRSRKDSFPYPRTPGPSGSSSSPNKASIFATPKTPYTPYPLHASDSPSNPFGRKRTERLIHTLPPVSSFSKHAVLRFQLVRKGVLAKQGGVYRIVRVPMNYTFTHLRCLIAWLFHTPASYAHANNEEYLFEVKSKVATYSPLYKPGQIKSGVTSVKLSNKRDPARWRSNYGLLDEEDELSEDGGEEVEKASDIGTEDAEEDEADEWRWADEEDFTLGHVFPRGIDAEIAIVYHHSPSTQIHITVNKAVLPRQRGRANTPFVFHGRGRVHLSPPPLPRPVFTKSISDILSSSPAPIAVASSSNGSPTFQLSRAVSTPQRRLTPPKDADWDDDADGDIDPDVEGGFLHPFDENHPFFHASSSPVKHEVILVEDSDDDGKDDDEENGADEDHDEEIVPDKWNIPSHLFALYLLQYMDPHGTDYGDVDESFFQEEQVYDPFDDDDDDDVPVEEDAKKKKTPIPVQQEQEEEEEETEFDIFEDAQCDEDEEDIAGEGADERDEEEDLAYAEEEEYEDYQDEDGFIEVEEDLKGQDTQSSTPGLTHCASSSSSLPPSSPQRHPSSPAHSSYYGSANASSLSLPDPSDFDFILEAHYPNKKYTQTPAPPKARKFRLRIKRLEKQLAKLKKSAFMTKHDEKVEEDEETPKEPEVDELAGDNGAETEVQEEEDQEAKERDYDARLKWRKPSSKSGEIWDPFGDEVEL</sequence>
<feature type="region of interest" description="Disordered" evidence="1">
    <location>
        <begin position="323"/>
        <end position="362"/>
    </location>
</feature>
<feature type="region of interest" description="Disordered" evidence="1">
    <location>
        <begin position="204"/>
        <end position="228"/>
    </location>
</feature>
<evidence type="ECO:0000313" key="2">
    <source>
        <dbReference type="EMBL" id="KAG5164585.1"/>
    </source>
</evidence>
<evidence type="ECO:0000256" key="1">
    <source>
        <dbReference type="SAM" id="MobiDB-lite"/>
    </source>
</evidence>
<feature type="region of interest" description="Disordered" evidence="1">
    <location>
        <begin position="462"/>
        <end position="609"/>
    </location>
</feature>
<dbReference type="EMBL" id="JAFIQS010000011">
    <property type="protein sequence ID" value="KAG5164585.1"/>
    <property type="molecule type" value="Genomic_DNA"/>
</dbReference>
<feature type="compositionally biased region" description="Acidic residues" evidence="1">
    <location>
        <begin position="398"/>
        <end position="420"/>
    </location>
</feature>
<reference evidence="2" key="1">
    <citation type="submission" date="2021-02" db="EMBL/GenBank/DDBJ databases">
        <title>Psilocybe cubensis genome.</title>
        <authorList>
            <person name="Mckernan K.J."/>
            <person name="Crawford S."/>
            <person name="Trippe A."/>
            <person name="Kane L.T."/>
            <person name="Mclaughlin S."/>
        </authorList>
    </citation>
    <scope>NUCLEOTIDE SEQUENCE [LARGE SCALE GENOMIC DNA]</scope>
    <source>
        <strain evidence="2">MGC-MH-2018</strain>
    </source>
</reference>
<proteinExistence type="predicted"/>
<feature type="compositionally biased region" description="Low complexity" evidence="1">
    <location>
        <begin position="570"/>
        <end position="591"/>
    </location>
</feature>
<feature type="compositionally biased region" description="Basic and acidic residues" evidence="1">
    <location>
        <begin position="694"/>
        <end position="703"/>
    </location>
</feature>
<protein>
    <submittedName>
        <fullName evidence="2">Uncharacterized protein</fullName>
    </submittedName>
</protein>
<dbReference type="AlphaFoldDB" id="A0A8H8CGY9"/>
<feature type="compositionally biased region" description="Acidic residues" evidence="1">
    <location>
        <begin position="462"/>
        <end position="475"/>
    </location>
</feature>
<feature type="compositionally biased region" description="Low complexity" evidence="1">
    <location>
        <begin position="599"/>
        <end position="609"/>
    </location>
</feature>
<dbReference type="PANTHER" id="PTHR35711:SF1">
    <property type="entry name" value="ECTODERMAL, ISOFORM F"/>
    <property type="match status" value="1"/>
</dbReference>